<reference evidence="2" key="1">
    <citation type="submission" date="2021-09" db="EMBL/GenBank/DDBJ databases">
        <title>Fulvivirga sp. isolated from coastal sediment.</title>
        <authorList>
            <person name="Yu H."/>
        </authorList>
    </citation>
    <scope>NUCLEOTIDE SEQUENCE</scope>
    <source>
        <strain evidence="2">1062</strain>
    </source>
</reference>
<organism evidence="2 3">
    <name type="scientific">Fulvivirga sedimenti</name>
    <dbReference type="NCBI Taxonomy" id="2879465"/>
    <lineage>
        <taxon>Bacteria</taxon>
        <taxon>Pseudomonadati</taxon>
        <taxon>Bacteroidota</taxon>
        <taxon>Cytophagia</taxon>
        <taxon>Cytophagales</taxon>
        <taxon>Fulvivirgaceae</taxon>
        <taxon>Fulvivirga</taxon>
    </lineage>
</organism>
<keyword evidence="3" id="KW-1185">Reference proteome</keyword>
<dbReference type="AlphaFoldDB" id="A0A9X1HXW8"/>
<accession>A0A9X1HXW8</accession>
<keyword evidence="1" id="KW-0732">Signal</keyword>
<sequence>MKSLNKYSAFVLSACLVIAACTETQPFDFVLPLEIDPTFVINDQDGSWSESEIITYDDVADALDDLEDDIDFQSISIEGVSLIIKNQDPALTGVENVNLTLIDPFNQSFSIYLGEAISIPAGQQRTEVVVTGLAREGVEALKDLLESYALNEAFDPFTLVSTGNSTPANTPLNMDLTVVLHMSFNYSQELDVPYFLGNQ</sequence>
<name>A0A9X1HXW8_9BACT</name>
<protein>
    <recommendedName>
        <fullName evidence="4">DUF4840 domain-containing protein</fullName>
    </recommendedName>
</protein>
<dbReference type="Proteomes" id="UP001139409">
    <property type="component" value="Unassembled WGS sequence"/>
</dbReference>
<evidence type="ECO:0000256" key="1">
    <source>
        <dbReference type="SAM" id="SignalP"/>
    </source>
</evidence>
<comment type="caution">
    <text evidence="2">The sequence shown here is derived from an EMBL/GenBank/DDBJ whole genome shotgun (WGS) entry which is preliminary data.</text>
</comment>
<evidence type="ECO:0000313" key="3">
    <source>
        <dbReference type="Proteomes" id="UP001139409"/>
    </source>
</evidence>
<feature type="signal peptide" evidence="1">
    <location>
        <begin position="1"/>
        <end position="19"/>
    </location>
</feature>
<evidence type="ECO:0008006" key="4">
    <source>
        <dbReference type="Google" id="ProtNLM"/>
    </source>
</evidence>
<evidence type="ECO:0000313" key="2">
    <source>
        <dbReference type="EMBL" id="MCA6079058.1"/>
    </source>
</evidence>
<proteinExistence type="predicted"/>
<feature type="chain" id="PRO_5040774426" description="DUF4840 domain-containing protein" evidence="1">
    <location>
        <begin position="20"/>
        <end position="199"/>
    </location>
</feature>
<gene>
    <name evidence="2" type="ORF">LDX50_29565</name>
</gene>
<dbReference type="RefSeq" id="WP_225699919.1">
    <property type="nucleotide sequence ID" value="NZ_JAIXNE010000008.1"/>
</dbReference>
<dbReference type="PROSITE" id="PS51257">
    <property type="entry name" value="PROKAR_LIPOPROTEIN"/>
    <property type="match status" value="1"/>
</dbReference>
<dbReference type="EMBL" id="JAIXNE010000008">
    <property type="protein sequence ID" value="MCA6079058.1"/>
    <property type="molecule type" value="Genomic_DNA"/>
</dbReference>